<dbReference type="PANTHER" id="PTHR10795">
    <property type="entry name" value="PROPROTEIN CONVERTASE SUBTILISIN/KEXIN"/>
    <property type="match status" value="1"/>
</dbReference>
<dbReference type="Proteomes" id="UP000631114">
    <property type="component" value="Unassembled WGS sequence"/>
</dbReference>
<organism evidence="7 8">
    <name type="scientific">Coptis chinensis</name>
    <dbReference type="NCBI Taxonomy" id="261450"/>
    <lineage>
        <taxon>Eukaryota</taxon>
        <taxon>Viridiplantae</taxon>
        <taxon>Streptophyta</taxon>
        <taxon>Embryophyta</taxon>
        <taxon>Tracheophyta</taxon>
        <taxon>Spermatophyta</taxon>
        <taxon>Magnoliopsida</taxon>
        <taxon>Ranunculales</taxon>
        <taxon>Ranunculaceae</taxon>
        <taxon>Coptidoideae</taxon>
        <taxon>Coptis</taxon>
    </lineage>
</organism>
<dbReference type="InterPro" id="IPR045051">
    <property type="entry name" value="SBT"/>
</dbReference>
<dbReference type="Pfam" id="PF00153">
    <property type="entry name" value="Mito_carr"/>
    <property type="match status" value="1"/>
</dbReference>
<protein>
    <submittedName>
        <fullName evidence="7">Uncharacterized protein</fullName>
    </submittedName>
</protein>
<sequence>MSLRGSPHSPEASEICVGIMTLPASFLLSLGGANVQQLSNSSITDVIKTKVKKDGYIGLFRGWKPKMLFDALAVAICWSTYKAGKGFFQELNDSRSGRSSKGKGFFQELNDNRSGRSSKAIPLNPTTNPDAEFDYGAGHIDLVKVVRPGLVYDALEGDYLKFLCSTGYTTEQTKLVSFKYISRAQS</sequence>
<evidence type="ECO:0000313" key="7">
    <source>
        <dbReference type="EMBL" id="KAF9607961.1"/>
    </source>
</evidence>
<dbReference type="AlphaFoldDB" id="A0A835M262"/>
<evidence type="ECO:0000256" key="1">
    <source>
        <dbReference type="ARBA" id="ARBA00004141"/>
    </source>
</evidence>
<dbReference type="GO" id="GO:0006508">
    <property type="term" value="P:proteolysis"/>
    <property type="evidence" value="ECO:0007669"/>
    <property type="project" value="InterPro"/>
</dbReference>
<keyword evidence="4" id="KW-0732">Signal</keyword>
<feature type="region of interest" description="Disordered" evidence="6">
    <location>
        <begin position="93"/>
        <end position="124"/>
    </location>
</feature>
<dbReference type="Gene3D" id="1.50.40.10">
    <property type="entry name" value="Mitochondrial carrier domain"/>
    <property type="match status" value="1"/>
</dbReference>
<dbReference type="InterPro" id="IPR018108">
    <property type="entry name" value="MCP_transmembrane"/>
</dbReference>
<gene>
    <name evidence="7" type="ORF">IFM89_003881</name>
</gene>
<evidence type="ECO:0000313" key="8">
    <source>
        <dbReference type="Proteomes" id="UP000631114"/>
    </source>
</evidence>
<reference evidence="7 8" key="1">
    <citation type="submission" date="2020-10" db="EMBL/GenBank/DDBJ databases">
        <title>The Coptis chinensis genome and diversification of protoberbering-type alkaloids.</title>
        <authorList>
            <person name="Wang B."/>
            <person name="Shu S."/>
            <person name="Song C."/>
            <person name="Liu Y."/>
        </authorList>
    </citation>
    <scope>NUCLEOTIDE SEQUENCE [LARGE SCALE GENOMIC DNA]</scope>
    <source>
        <strain evidence="7">HL-2020</strain>
        <tissue evidence="7">Leaf</tissue>
    </source>
</reference>
<dbReference type="EMBL" id="JADFTS010000004">
    <property type="protein sequence ID" value="KAF9607961.1"/>
    <property type="molecule type" value="Genomic_DNA"/>
</dbReference>
<keyword evidence="3" id="KW-0812">Transmembrane</keyword>
<dbReference type="InterPro" id="IPR036852">
    <property type="entry name" value="Peptidase_S8/S53_dom_sf"/>
</dbReference>
<keyword evidence="8" id="KW-1185">Reference proteome</keyword>
<proteinExistence type="inferred from homology"/>
<name>A0A835M262_9MAGN</name>
<dbReference type="OrthoDB" id="276989at2759"/>
<keyword evidence="5" id="KW-0472">Membrane</keyword>
<evidence type="ECO:0000256" key="5">
    <source>
        <dbReference type="ARBA" id="ARBA00023136"/>
    </source>
</evidence>
<evidence type="ECO:0000256" key="2">
    <source>
        <dbReference type="ARBA" id="ARBA00011073"/>
    </source>
</evidence>
<comment type="caution">
    <text evidence="7">The sequence shown here is derived from an EMBL/GenBank/DDBJ whole genome shotgun (WGS) entry which is preliminary data.</text>
</comment>
<dbReference type="Gene3D" id="3.40.50.200">
    <property type="entry name" value="Peptidase S8/S53 domain"/>
    <property type="match status" value="1"/>
</dbReference>
<dbReference type="InterPro" id="IPR023395">
    <property type="entry name" value="MCP_dom_sf"/>
</dbReference>
<dbReference type="GO" id="GO:0004252">
    <property type="term" value="F:serine-type endopeptidase activity"/>
    <property type="evidence" value="ECO:0007669"/>
    <property type="project" value="InterPro"/>
</dbReference>
<evidence type="ECO:0000256" key="4">
    <source>
        <dbReference type="ARBA" id="ARBA00022729"/>
    </source>
</evidence>
<accession>A0A835M262</accession>
<dbReference type="SUPFAM" id="SSF103506">
    <property type="entry name" value="Mitochondrial carrier"/>
    <property type="match status" value="1"/>
</dbReference>
<comment type="subcellular location">
    <subcellularLocation>
        <location evidence="1">Membrane</location>
        <topology evidence="1">Multi-pass membrane protein</topology>
    </subcellularLocation>
</comment>
<comment type="similarity">
    <text evidence="2">Belongs to the peptidase S8 family.</text>
</comment>
<evidence type="ECO:0000256" key="3">
    <source>
        <dbReference type="ARBA" id="ARBA00022692"/>
    </source>
</evidence>
<evidence type="ECO:0000256" key="6">
    <source>
        <dbReference type="SAM" id="MobiDB-lite"/>
    </source>
</evidence>
<dbReference type="GO" id="GO:0016020">
    <property type="term" value="C:membrane"/>
    <property type="evidence" value="ECO:0007669"/>
    <property type="project" value="UniProtKB-SubCell"/>
</dbReference>